<accession>A0A841DV11</accession>
<evidence type="ECO:0000313" key="3">
    <source>
        <dbReference type="Proteomes" id="UP000558997"/>
    </source>
</evidence>
<organism evidence="2 3">
    <name type="scientific">Kribbella solani</name>
    <dbReference type="NCBI Taxonomy" id="236067"/>
    <lineage>
        <taxon>Bacteria</taxon>
        <taxon>Bacillati</taxon>
        <taxon>Actinomycetota</taxon>
        <taxon>Actinomycetes</taxon>
        <taxon>Propionibacteriales</taxon>
        <taxon>Kribbellaceae</taxon>
        <taxon>Kribbella</taxon>
    </lineage>
</organism>
<dbReference type="EMBL" id="JACHNF010000001">
    <property type="protein sequence ID" value="MBB5982452.1"/>
    <property type="molecule type" value="Genomic_DNA"/>
</dbReference>
<keyword evidence="1" id="KW-0812">Transmembrane</keyword>
<sequence length="195" mass="21405">MAYVLATLSAMGQDMRHFEVEVGDDDPERLWIVLAATEAAALEAAKQYRHNVDIAVSGEHTTGKLFRDSAAEAKETMDRYGFRPGTVRLYIRQVKEERALPWVEAGKYVYDNKVKVQVLNGTEVEVNGVFTLLQNAVQAALQLDKSSTAVPVVASQRLSLQRRAWRLATTHPLIVTVVGGVAAVVIAAWLGFGNP</sequence>
<keyword evidence="1" id="KW-1133">Transmembrane helix</keyword>
<dbReference type="Proteomes" id="UP000558997">
    <property type="component" value="Unassembled WGS sequence"/>
</dbReference>
<reference evidence="2 3" key="1">
    <citation type="submission" date="2020-08" db="EMBL/GenBank/DDBJ databases">
        <title>Sequencing the genomes of 1000 actinobacteria strains.</title>
        <authorList>
            <person name="Klenk H.-P."/>
        </authorList>
    </citation>
    <scope>NUCLEOTIDE SEQUENCE [LARGE SCALE GENOMIC DNA]</scope>
    <source>
        <strain evidence="2 3">DSM 17294</strain>
    </source>
</reference>
<comment type="caution">
    <text evidence="2">The sequence shown here is derived from an EMBL/GenBank/DDBJ whole genome shotgun (WGS) entry which is preliminary data.</text>
</comment>
<keyword evidence="3" id="KW-1185">Reference proteome</keyword>
<keyword evidence="1" id="KW-0472">Membrane</keyword>
<proteinExistence type="predicted"/>
<evidence type="ECO:0000256" key="1">
    <source>
        <dbReference type="SAM" id="Phobius"/>
    </source>
</evidence>
<dbReference type="RefSeq" id="WP_184839680.1">
    <property type="nucleotide sequence ID" value="NZ_BAAAVN010000008.1"/>
</dbReference>
<evidence type="ECO:0000313" key="2">
    <source>
        <dbReference type="EMBL" id="MBB5982452.1"/>
    </source>
</evidence>
<name>A0A841DV11_9ACTN</name>
<dbReference type="AlphaFoldDB" id="A0A841DV11"/>
<gene>
    <name evidence="2" type="ORF">HDA44_005793</name>
</gene>
<feature type="transmembrane region" description="Helical" evidence="1">
    <location>
        <begin position="172"/>
        <end position="192"/>
    </location>
</feature>
<protein>
    <submittedName>
        <fullName evidence="2">Uncharacterized protein</fullName>
    </submittedName>
</protein>